<evidence type="ECO:0000313" key="3">
    <source>
        <dbReference type="Proteomes" id="UP000587942"/>
    </source>
</evidence>
<dbReference type="EMBL" id="JAAVUM010000023">
    <property type="protein sequence ID" value="NKE07962.1"/>
    <property type="molecule type" value="Genomic_DNA"/>
</dbReference>
<dbReference type="InterPro" id="IPR027417">
    <property type="entry name" value="P-loop_NTPase"/>
</dbReference>
<dbReference type="PANTHER" id="PTHR10887">
    <property type="entry name" value="DNA2/NAM7 HELICASE FAMILY"/>
    <property type="match status" value="1"/>
</dbReference>
<organism evidence="2 3">
    <name type="scientific">Mesobacillus selenatarsenatis</name>
    <dbReference type="NCBI Taxonomy" id="388741"/>
    <lineage>
        <taxon>Bacteria</taxon>
        <taxon>Bacillati</taxon>
        <taxon>Bacillota</taxon>
        <taxon>Bacilli</taxon>
        <taxon>Bacillales</taxon>
        <taxon>Bacillaceae</taxon>
        <taxon>Mesobacillus</taxon>
    </lineage>
</organism>
<reference evidence="2 3" key="1">
    <citation type="submission" date="2020-03" db="EMBL/GenBank/DDBJ databases">
        <authorList>
            <person name="Sun Q."/>
        </authorList>
    </citation>
    <scope>NUCLEOTIDE SEQUENCE [LARGE SCALE GENOMIC DNA]</scope>
    <source>
        <strain evidence="2 3">KACC 21451</strain>
    </source>
</reference>
<dbReference type="Pfam" id="PF13245">
    <property type="entry name" value="AAA_19"/>
    <property type="match status" value="1"/>
</dbReference>
<dbReference type="SUPFAM" id="SSF52540">
    <property type="entry name" value="P-loop containing nucleoside triphosphate hydrolases"/>
    <property type="match status" value="1"/>
</dbReference>
<gene>
    <name evidence="2" type="ORF">GWK17_21225</name>
</gene>
<dbReference type="InterPro" id="IPR047187">
    <property type="entry name" value="SF1_C_Upf1"/>
</dbReference>
<protein>
    <submittedName>
        <fullName evidence="2">AAA family ATPase</fullName>
    </submittedName>
</protein>
<dbReference type="Pfam" id="PF13087">
    <property type="entry name" value="AAA_12"/>
    <property type="match status" value="1"/>
</dbReference>
<dbReference type="InterPro" id="IPR045055">
    <property type="entry name" value="DNA2/NAM7-like"/>
</dbReference>
<comment type="caution">
    <text evidence="2">The sequence shown here is derived from an EMBL/GenBank/DDBJ whole genome shotgun (WGS) entry which is preliminary data.</text>
</comment>
<proteinExistence type="predicted"/>
<feature type="domain" description="DNA2/NAM7 helicase-like C-terminal" evidence="1">
    <location>
        <begin position="1192"/>
        <end position="1403"/>
    </location>
</feature>
<dbReference type="CDD" id="cd18808">
    <property type="entry name" value="SF1_C_Upf1"/>
    <property type="match status" value="1"/>
</dbReference>
<dbReference type="RefSeq" id="WP_167834319.1">
    <property type="nucleotide sequence ID" value="NZ_JAAVUM010000023.1"/>
</dbReference>
<name>A0A846TQI7_9BACI</name>
<dbReference type="Proteomes" id="UP000587942">
    <property type="component" value="Unassembled WGS sequence"/>
</dbReference>
<dbReference type="InterPro" id="IPR041679">
    <property type="entry name" value="DNA2/NAM7-like_C"/>
</dbReference>
<evidence type="ECO:0000313" key="2">
    <source>
        <dbReference type="EMBL" id="NKE07962.1"/>
    </source>
</evidence>
<sequence>MKYIFGKAMLSELAGDGCTKKVIHQLHEKWPVMEDEETTDSYIEKQLKTAIPVKDKPPLEQIMELGDLAELLRVEELSNSTIVKTEIVEDFRDSSFFLEKDGKGILFNSDNRGLLKKLIEDGDIEGKHFKIALSEYEDHTRDEFKRIFDPNISEYVYQVELPANIAFVRHFLDDEEKYREFISKNITFTSMRPDLIRLIKPGGPGVSEVLSKKNQVVPTSGDKIILQICDVKMSDFRSGYFIELALYMSVLNEYIHSNGLENEYEVAATGQIFQQKFYETPGEREARINEGESQEVWECDYKTLRTRLKALFNEKVFSIIDIIEKGERFLYEEVVVTPMCQTCDYYGGQFSDSLRNHLKKINKRDDIDNSELTSYQKENNYCRYQLINKNSINTIPILKRGERRLLISENVQSLEQLGEELKTNAKGIFDRSLSLKAGKEELQQFLDLQESDEAFRKVKDQTLFLPDFTNLLIFIDIQHDPQDRTFSYAMEYFYRNGGESEDSGEDPYLQIVETSSVIEERREFLDFLLAINSLLKRFEDSRNEEGDPVTFAIVYWGANVIKFMERQFLRLVERYPASSDRLDDFLSDIYPGLSEKELLQKKQDIQELFNRFGTFFKNERELEHYKVIKHTPFYNLKQAIEDVYRLNVNYEVTLIKAANLLLGKDADENLYKPDSDQMNINVMISARKNLHFPLKVKTIKDELIGRIHSIKKLLFQTPRGLTQPPEIPHSDGGKEFPNLAFGADLLWMHLLNWSYDVIEKESVHHERPYKKMILGRAVHLEEEITGEDKKRIIHRLLNINVRKDEKYKVYKISDDSINADKEGIENTLYPADENESLFKLFTPKTSRSSLSITGDLADFIFMSYREAMLVAVKIVDKENQILIIDVPKPLRKLISHLEGTHKFDFSQNVLLETVKLTDFWIDHLSGSLEKLNDNPDLIKRLEQYDPVEKVSPLLAVTELTSRLENHYRTDPILKSKGHVDLPLDESQKNAIISTMKKGLSLLWGPPGTGKSHTIAHLLLYDYLLTKPDEIKRVLLLGNYDATDNLISNIIDVMDQNDVTINRIRSGYGEDKHYQTHNIVFRNLEMKKQDIEGIADWQDRYQIFSSTQFQISKLHAAAPDLKFDFIIVDEASQMEVGAFLTGLLFIKPETKILLAGDHKQLPPVTKIKVKSDSKHYFGSVFSYYHDTFQPSYPNILSVLEKNRRSNKVIVEYSRNAFDYPVGYQSVFQNDLISFEKEMDSSFYDLVLDPVKVMVCLSYEDGFSQKRNIFEAEEVVALVKRIFERRLMDRKTGKPYESIPFFEKGVGIAVPHNQQKYYIQNELMNYFTRIGSASGDELTRLKKAIENSVDTVEKYQGQQRDIIICSFTVGDTDFIQKEEEFIYSPHRLNVIISRAKHKAIILASNQLMHYTSNDYDKLILKLPFDYLSEYCDQQLYLTQPKWQERKGIMKFREA</sequence>
<dbReference type="Gene3D" id="3.40.50.300">
    <property type="entry name" value="P-loop containing nucleotide triphosphate hydrolases"/>
    <property type="match status" value="2"/>
</dbReference>
<evidence type="ECO:0000259" key="1">
    <source>
        <dbReference type="Pfam" id="PF13087"/>
    </source>
</evidence>
<accession>A0A846TQI7</accession>
<dbReference type="PANTHER" id="PTHR10887:SF495">
    <property type="entry name" value="HELICASE SENATAXIN ISOFORM X1-RELATED"/>
    <property type="match status" value="1"/>
</dbReference>